<comment type="caution">
    <text evidence="2">The sequence shown here is derived from an EMBL/GenBank/DDBJ whole genome shotgun (WGS) entry which is preliminary data.</text>
</comment>
<dbReference type="SUPFAM" id="SSF55729">
    <property type="entry name" value="Acyl-CoA N-acyltransferases (Nat)"/>
    <property type="match status" value="1"/>
</dbReference>
<dbReference type="EMBL" id="LOWA01000032">
    <property type="protein sequence ID" value="KVE26539.1"/>
    <property type="molecule type" value="Genomic_DNA"/>
</dbReference>
<sequence length="203" mass="22259">MIAIDGVRIPAVVECPAHRLPTLRLIMHDAYLFETPRLRVRRWSADDLGALLTVYGDAEAMRWVGDGVALTEADCVRWLAVTERNYAQRGYGMFAVELSADDTVIGFCGLVHPGGQDDAELKYAFRRGHWGHGYATEAAASTLRHGRDAFGLSKIIATVMPQNSASLGVLRKAGMQRIEDRIEADGSATAMFVWRSPAIGKGR</sequence>
<dbReference type="InterPro" id="IPR016181">
    <property type="entry name" value="Acyl_CoA_acyltransferase"/>
</dbReference>
<protein>
    <recommendedName>
        <fullName evidence="1">N-acetyltransferase domain-containing protein</fullName>
    </recommendedName>
</protein>
<gene>
    <name evidence="2" type="ORF">WS67_12950</name>
</gene>
<organism evidence="2 3">
    <name type="scientific">Burkholderia singularis</name>
    <dbReference type="NCBI Taxonomy" id="1503053"/>
    <lineage>
        <taxon>Bacteria</taxon>
        <taxon>Pseudomonadati</taxon>
        <taxon>Pseudomonadota</taxon>
        <taxon>Betaproteobacteria</taxon>
        <taxon>Burkholderiales</taxon>
        <taxon>Burkholderiaceae</taxon>
        <taxon>Burkholderia</taxon>
        <taxon>pseudomallei group</taxon>
    </lineage>
</organism>
<dbReference type="Gene3D" id="3.40.630.30">
    <property type="match status" value="1"/>
</dbReference>
<dbReference type="GO" id="GO:0016747">
    <property type="term" value="F:acyltransferase activity, transferring groups other than amino-acyl groups"/>
    <property type="evidence" value="ECO:0007669"/>
    <property type="project" value="InterPro"/>
</dbReference>
<dbReference type="PANTHER" id="PTHR43792:SF1">
    <property type="entry name" value="N-ACETYLTRANSFERASE DOMAIN-CONTAINING PROTEIN"/>
    <property type="match status" value="1"/>
</dbReference>
<keyword evidence="3" id="KW-1185">Reference proteome</keyword>
<dbReference type="AlphaFoldDB" id="A0A118DNI8"/>
<dbReference type="InterPro" id="IPR000182">
    <property type="entry name" value="GNAT_dom"/>
</dbReference>
<accession>A0A118DNI8</accession>
<feature type="domain" description="N-acetyltransferase" evidence="1">
    <location>
        <begin position="38"/>
        <end position="196"/>
    </location>
</feature>
<evidence type="ECO:0000313" key="3">
    <source>
        <dbReference type="Proteomes" id="UP000062788"/>
    </source>
</evidence>
<name>A0A118DNI8_9BURK</name>
<dbReference type="OrthoDB" id="9801656at2"/>
<evidence type="ECO:0000313" key="2">
    <source>
        <dbReference type="EMBL" id="KVE26539.1"/>
    </source>
</evidence>
<proteinExistence type="predicted"/>
<evidence type="ECO:0000259" key="1">
    <source>
        <dbReference type="PROSITE" id="PS51186"/>
    </source>
</evidence>
<dbReference type="Pfam" id="PF13302">
    <property type="entry name" value="Acetyltransf_3"/>
    <property type="match status" value="1"/>
</dbReference>
<dbReference type="PANTHER" id="PTHR43792">
    <property type="entry name" value="GNAT FAMILY, PUTATIVE (AFU_ORTHOLOGUE AFUA_3G00765)-RELATED-RELATED"/>
    <property type="match status" value="1"/>
</dbReference>
<dbReference type="PROSITE" id="PS51186">
    <property type="entry name" value="GNAT"/>
    <property type="match status" value="1"/>
</dbReference>
<dbReference type="Proteomes" id="UP000062788">
    <property type="component" value="Unassembled WGS sequence"/>
</dbReference>
<reference evidence="2 3" key="1">
    <citation type="submission" date="2015-11" db="EMBL/GenBank/DDBJ databases">
        <title>Expanding the genomic diversity of Burkholderia species for the development of highly accurate diagnostics.</title>
        <authorList>
            <person name="Sahl J."/>
            <person name="Keim P."/>
            <person name="Wagner D."/>
        </authorList>
    </citation>
    <scope>NUCLEOTIDE SEQUENCE [LARGE SCALE GENOMIC DNA]</scope>
    <source>
        <strain evidence="2 3">TSV85</strain>
    </source>
</reference>
<dbReference type="InterPro" id="IPR051531">
    <property type="entry name" value="N-acetyltransferase"/>
</dbReference>